<dbReference type="SUPFAM" id="SSF160443">
    <property type="entry name" value="SMR domain-like"/>
    <property type="match status" value="1"/>
</dbReference>
<dbReference type="PANTHER" id="PTHR35562">
    <property type="entry name" value="DNA ENDONUCLEASE SMRA-RELATED"/>
    <property type="match status" value="1"/>
</dbReference>
<dbReference type="AlphaFoldDB" id="A0A2H0BS72"/>
<dbReference type="EMBL" id="PCSZ01000056">
    <property type="protein sequence ID" value="PIP60522.1"/>
    <property type="molecule type" value="Genomic_DNA"/>
</dbReference>
<organism evidence="2 3">
    <name type="scientific">Candidatus Uhrbacteria bacterium CG22_combo_CG10-13_8_21_14_all_47_17</name>
    <dbReference type="NCBI Taxonomy" id="1975041"/>
    <lineage>
        <taxon>Bacteria</taxon>
        <taxon>Candidatus Uhriibacteriota</taxon>
    </lineage>
</organism>
<dbReference type="Pfam" id="PF01713">
    <property type="entry name" value="Smr"/>
    <property type="match status" value="1"/>
</dbReference>
<name>A0A2H0BS72_9BACT</name>
<sequence>MNARTSKPEEKEEYEHALFAAEIGGAPEIDLHGMRVEEALGILESFLHAELMQGIQVIKIIHGRGSGVLREAIHVWLKGQKELVLYFREAEDQKAHGAVTYAVLESIQN</sequence>
<evidence type="ECO:0000313" key="2">
    <source>
        <dbReference type="EMBL" id="PIP60522.1"/>
    </source>
</evidence>
<dbReference type="InterPro" id="IPR036063">
    <property type="entry name" value="Smr_dom_sf"/>
</dbReference>
<dbReference type="SMART" id="SM00463">
    <property type="entry name" value="SMR"/>
    <property type="match status" value="1"/>
</dbReference>
<comment type="caution">
    <text evidence="2">The sequence shown here is derived from an EMBL/GenBank/DDBJ whole genome shotgun (WGS) entry which is preliminary data.</text>
</comment>
<dbReference type="InterPro" id="IPR002625">
    <property type="entry name" value="Smr_dom"/>
</dbReference>
<accession>A0A2H0BS72</accession>
<dbReference type="PANTHER" id="PTHR35562:SF2">
    <property type="entry name" value="DNA ENDONUCLEASE SMRA-RELATED"/>
    <property type="match status" value="1"/>
</dbReference>
<dbReference type="PROSITE" id="PS50828">
    <property type="entry name" value="SMR"/>
    <property type="match status" value="1"/>
</dbReference>
<evidence type="ECO:0000313" key="3">
    <source>
        <dbReference type="Proteomes" id="UP000231581"/>
    </source>
</evidence>
<dbReference type="Proteomes" id="UP000231581">
    <property type="component" value="Unassembled WGS sequence"/>
</dbReference>
<feature type="domain" description="Smr" evidence="1">
    <location>
        <begin position="29"/>
        <end position="108"/>
    </location>
</feature>
<evidence type="ECO:0000259" key="1">
    <source>
        <dbReference type="PROSITE" id="PS50828"/>
    </source>
</evidence>
<protein>
    <recommendedName>
        <fullName evidence="1">Smr domain-containing protein</fullName>
    </recommendedName>
</protein>
<gene>
    <name evidence="2" type="ORF">COX00_02850</name>
</gene>
<dbReference type="Gene3D" id="3.30.1370.110">
    <property type="match status" value="1"/>
</dbReference>
<reference evidence="2 3" key="1">
    <citation type="submission" date="2017-09" db="EMBL/GenBank/DDBJ databases">
        <title>Depth-based differentiation of microbial function through sediment-hosted aquifers and enrichment of novel symbionts in the deep terrestrial subsurface.</title>
        <authorList>
            <person name="Probst A.J."/>
            <person name="Ladd B."/>
            <person name="Jarett J.K."/>
            <person name="Geller-Mcgrath D.E."/>
            <person name="Sieber C.M."/>
            <person name="Emerson J.B."/>
            <person name="Anantharaman K."/>
            <person name="Thomas B.C."/>
            <person name="Malmstrom R."/>
            <person name="Stieglmeier M."/>
            <person name="Klingl A."/>
            <person name="Woyke T."/>
            <person name="Ryan C.M."/>
            <person name="Banfield J.F."/>
        </authorList>
    </citation>
    <scope>NUCLEOTIDE SEQUENCE [LARGE SCALE GENOMIC DNA]</scope>
    <source>
        <strain evidence="2">CG22_combo_CG10-13_8_21_14_all_47_17</strain>
    </source>
</reference>
<proteinExistence type="predicted"/>